<feature type="compositionally biased region" description="Low complexity" evidence="1">
    <location>
        <begin position="10"/>
        <end position="21"/>
    </location>
</feature>
<organism evidence="2 3">
    <name type="scientific">Oidiodendron maius (strain Zn)</name>
    <dbReference type="NCBI Taxonomy" id="913774"/>
    <lineage>
        <taxon>Eukaryota</taxon>
        <taxon>Fungi</taxon>
        <taxon>Dikarya</taxon>
        <taxon>Ascomycota</taxon>
        <taxon>Pezizomycotina</taxon>
        <taxon>Leotiomycetes</taxon>
        <taxon>Leotiomycetes incertae sedis</taxon>
        <taxon>Myxotrichaceae</taxon>
        <taxon>Oidiodendron</taxon>
    </lineage>
</organism>
<feature type="region of interest" description="Disordered" evidence="1">
    <location>
        <begin position="1"/>
        <end position="21"/>
    </location>
</feature>
<dbReference type="Proteomes" id="UP000054321">
    <property type="component" value="Unassembled WGS sequence"/>
</dbReference>
<reference evidence="3" key="2">
    <citation type="submission" date="2015-01" db="EMBL/GenBank/DDBJ databases">
        <title>Evolutionary Origins and Diversification of the Mycorrhizal Mutualists.</title>
        <authorList>
            <consortium name="DOE Joint Genome Institute"/>
            <consortium name="Mycorrhizal Genomics Consortium"/>
            <person name="Kohler A."/>
            <person name="Kuo A."/>
            <person name="Nagy L.G."/>
            <person name="Floudas D."/>
            <person name="Copeland A."/>
            <person name="Barry K.W."/>
            <person name="Cichocki N."/>
            <person name="Veneault-Fourrey C."/>
            <person name="LaButti K."/>
            <person name="Lindquist E.A."/>
            <person name="Lipzen A."/>
            <person name="Lundell T."/>
            <person name="Morin E."/>
            <person name="Murat C."/>
            <person name="Riley R."/>
            <person name="Ohm R."/>
            <person name="Sun H."/>
            <person name="Tunlid A."/>
            <person name="Henrissat B."/>
            <person name="Grigoriev I.V."/>
            <person name="Hibbett D.S."/>
            <person name="Martin F."/>
        </authorList>
    </citation>
    <scope>NUCLEOTIDE SEQUENCE [LARGE SCALE GENOMIC DNA]</scope>
    <source>
        <strain evidence="3">Zn</strain>
    </source>
</reference>
<evidence type="ECO:0000256" key="1">
    <source>
        <dbReference type="SAM" id="MobiDB-lite"/>
    </source>
</evidence>
<sequence length="62" mass="6488">MKRDPGTENPLLPSSPWPTLSNSCNSCSWCTVTPSGSSTTGPYLPPKAKTTTDAPPPTLLSL</sequence>
<reference evidence="2 3" key="1">
    <citation type="submission" date="2014-04" db="EMBL/GenBank/DDBJ databases">
        <authorList>
            <consortium name="DOE Joint Genome Institute"/>
            <person name="Kuo A."/>
            <person name="Martino E."/>
            <person name="Perotto S."/>
            <person name="Kohler A."/>
            <person name="Nagy L.G."/>
            <person name="Floudas D."/>
            <person name="Copeland A."/>
            <person name="Barry K.W."/>
            <person name="Cichocki N."/>
            <person name="Veneault-Fourrey C."/>
            <person name="LaButti K."/>
            <person name="Lindquist E.A."/>
            <person name="Lipzen A."/>
            <person name="Lundell T."/>
            <person name="Morin E."/>
            <person name="Murat C."/>
            <person name="Sun H."/>
            <person name="Tunlid A."/>
            <person name="Henrissat B."/>
            <person name="Grigoriev I.V."/>
            <person name="Hibbett D.S."/>
            <person name="Martin F."/>
            <person name="Nordberg H.P."/>
            <person name="Cantor M.N."/>
            <person name="Hua S.X."/>
        </authorList>
    </citation>
    <scope>NUCLEOTIDE SEQUENCE [LARGE SCALE GENOMIC DNA]</scope>
    <source>
        <strain evidence="2 3">Zn</strain>
    </source>
</reference>
<proteinExistence type="predicted"/>
<dbReference type="AlphaFoldDB" id="A0A0C3CER6"/>
<keyword evidence="3" id="KW-1185">Reference proteome</keyword>
<feature type="compositionally biased region" description="Low complexity" evidence="1">
    <location>
        <begin position="33"/>
        <end position="53"/>
    </location>
</feature>
<dbReference type="HOGENOM" id="CLU_2910387_0_0_1"/>
<dbReference type="InParanoid" id="A0A0C3CER6"/>
<dbReference type="EMBL" id="KN832882">
    <property type="protein sequence ID" value="KIM97438.1"/>
    <property type="molecule type" value="Genomic_DNA"/>
</dbReference>
<name>A0A0C3CER6_OIDMZ</name>
<evidence type="ECO:0000313" key="3">
    <source>
        <dbReference type="Proteomes" id="UP000054321"/>
    </source>
</evidence>
<protein>
    <submittedName>
        <fullName evidence="2">Uncharacterized protein</fullName>
    </submittedName>
</protein>
<feature type="non-terminal residue" evidence="2">
    <location>
        <position position="62"/>
    </location>
</feature>
<accession>A0A0C3CER6</accession>
<evidence type="ECO:0000313" key="2">
    <source>
        <dbReference type="EMBL" id="KIM97438.1"/>
    </source>
</evidence>
<feature type="region of interest" description="Disordered" evidence="1">
    <location>
        <begin position="33"/>
        <end position="62"/>
    </location>
</feature>
<gene>
    <name evidence="2" type="ORF">OIDMADRAFT_20568</name>
</gene>